<dbReference type="Pfam" id="PF08327">
    <property type="entry name" value="AHSA1"/>
    <property type="match status" value="1"/>
</dbReference>
<dbReference type="InterPro" id="IPR023393">
    <property type="entry name" value="START-like_dom_sf"/>
</dbReference>
<dbReference type="EMBL" id="QKYN01000088">
    <property type="protein sequence ID" value="RAG83416.1"/>
    <property type="molecule type" value="Genomic_DNA"/>
</dbReference>
<feature type="compositionally biased region" description="Basic residues" evidence="2">
    <location>
        <begin position="1"/>
        <end position="13"/>
    </location>
</feature>
<comment type="similarity">
    <text evidence="1">Belongs to the AHA1 family.</text>
</comment>
<comment type="caution">
    <text evidence="4">The sequence shown here is derived from an EMBL/GenBank/DDBJ whole genome shotgun (WGS) entry which is preliminary data.</text>
</comment>
<dbReference type="Gene3D" id="3.30.530.20">
    <property type="match status" value="1"/>
</dbReference>
<dbReference type="InterPro" id="IPR013538">
    <property type="entry name" value="ASHA1/2-like_C"/>
</dbReference>
<dbReference type="SUPFAM" id="SSF55961">
    <property type="entry name" value="Bet v1-like"/>
    <property type="match status" value="1"/>
</dbReference>
<name>A0A2X0IZQ3_9ACTN</name>
<reference evidence="4 5" key="1">
    <citation type="submission" date="2018-06" db="EMBL/GenBank/DDBJ databases">
        <title>Streptacidiphilus pinicola sp. nov., isolated from pine grove soil.</title>
        <authorList>
            <person name="Roh S.G."/>
            <person name="Park S."/>
            <person name="Kim M.-K."/>
            <person name="Yun B.-R."/>
            <person name="Park J."/>
            <person name="Kim M.J."/>
            <person name="Kim Y.S."/>
            <person name="Kim S.B."/>
        </authorList>
    </citation>
    <scope>NUCLEOTIDE SEQUENCE [LARGE SCALE GENOMIC DNA]</scope>
    <source>
        <strain evidence="4 5">MMS16-CNU450</strain>
    </source>
</reference>
<proteinExistence type="inferred from homology"/>
<dbReference type="Proteomes" id="UP000248889">
    <property type="component" value="Unassembled WGS sequence"/>
</dbReference>
<organism evidence="4 5">
    <name type="scientific">Streptacidiphilus pinicola</name>
    <dbReference type="NCBI Taxonomy" id="2219663"/>
    <lineage>
        <taxon>Bacteria</taxon>
        <taxon>Bacillati</taxon>
        <taxon>Actinomycetota</taxon>
        <taxon>Actinomycetes</taxon>
        <taxon>Kitasatosporales</taxon>
        <taxon>Streptomycetaceae</taxon>
        <taxon>Streptacidiphilus</taxon>
    </lineage>
</organism>
<evidence type="ECO:0000313" key="5">
    <source>
        <dbReference type="Proteomes" id="UP000248889"/>
    </source>
</evidence>
<sequence length="197" mass="21619">MSRLRPVSRRRRAGCPGDDRRVDEQAQPTLDGNVVSVDAAHQAVVFFRRFPHPVAEVWPYLSRPPLLRRWLAAADRLDPAEGGGVVLRWLNTDPEGRTVIATGTVSAYDPPTLLQLDLDPHGRVRFELSDDGGGSALAFSAAVPAPIEQPALLLAGWHLHLDYLAQALDGAEVDWPTWDPARDWQPLHDAYAARGSG</sequence>
<evidence type="ECO:0000259" key="3">
    <source>
        <dbReference type="Pfam" id="PF08327"/>
    </source>
</evidence>
<feature type="region of interest" description="Disordered" evidence="2">
    <location>
        <begin position="1"/>
        <end position="27"/>
    </location>
</feature>
<evidence type="ECO:0000256" key="2">
    <source>
        <dbReference type="SAM" id="MobiDB-lite"/>
    </source>
</evidence>
<dbReference type="AlphaFoldDB" id="A0A2X0IZQ3"/>
<accession>A0A2X0IZQ3</accession>
<protein>
    <recommendedName>
        <fullName evidence="3">Activator of Hsp90 ATPase homologue 1/2-like C-terminal domain-containing protein</fullName>
    </recommendedName>
</protein>
<evidence type="ECO:0000313" key="4">
    <source>
        <dbReference type="EMBL" id="RAG83416.1"/>
    </source>
</evidence>
<evidence type="ECO:0000256" key="1">
    <source>
        <dbReference type="ARBA" id="ARBA00006817"/>
    </source>
</evidence>
<keyword evidence="5" id="KW-1185">Reference proteome</keyword>
<gene>
    <name evidence="4" type="ORF">DN069_22580</name>
</gene>
<dbReference type="OrthoDB" id="9803476at2"/>
<feature type="domain" description="Activator of Hsp90 ATPase homologue 1/2-like C-terminal" evidence="3">
    <location>
        <begin position="52"/>
        <end position="168"/>
    </location>
</feature>